<reference evidence="2" key="2">
    <citation type="submission" date="2025-08" db="UniProtKB">
        <authorList>
            <consortium name="RefSeq"/>
        </authorList>
    </citation>
    <scope>IDENTIFICATION</scope>
    <source>
        <tissue evidence="2">Leaf</tissue>
    </source>
</reference>
<accession>A0AC58UB96</accession>
<reference evidence="1" key="1">
    <citation type="journal article" date="2014" name="Nat. Commun.">
        <title>The tobacco genome sequence and its comparison with those of tomato and potato.</title>
        <authorList>
            <person name="Sierro N."/>
            <person name="Battey J.N."/>
            <person name="Ouadi S."/>
            <person name="Bakaher N."/>
            <person name="Bovet L."/>
            <person name="Willig A."/>
            <person name="Goepfert S."/>
            <person name="Peitsch M.C."/>
            <person name="Ivanov N.V."/>
        </authorList>
    </citation>
    <scope>NUCLEOTIDE SEQUENCE [LARGE SCALE GENOMIC DNA]</scope>
</reference>
<evidence type="ECO:0000313" key="2">
    <source>
        <dbReference type="RefSeq" id="XP_075106764.1"/>
    </source>
</evidence>
<protein>
    <submittedName>
        <fullName evidence="2">Uncharacterized protein LOC142179787</fullName>
    </submittedName>
</protein>
<proteinExistence type="predicted"/>
<sequence length="196" mass="21906">MGGDINEYHLIPETIRSSIVAKDAKEVYYERTITATEEDILLHKKLNEDQLKAYNVITKRSFSNKARAFFIDGPGGTEKTFLYRALLATIRSKGYIALTTATSGVAASILPGGRTAHSHFKIPINIDENVTCNINKQSSLASLVQDAKLIIWDEVSMAKKRMIELLDLLLKDLMDSTILFGRKVVVFGVTSDKHFR</sequence>
<keyword evidence="1" id="KW-1185">Reference proteome</keyword>
<dbReference type="Proteomes" id="UP000790787">
    <property type="component" value="Chromosome 4"/>
</dbReference>
<name>A0AC58UB96_TOBAC</name>
<dbReference type="RefSeq" id="XP_075106764.1">
    <property type="nucleotide sequence ID" value="XM_075250663.1"/>
</dbReference>
<evidence type="ECO:0000313" key="1">
    <source>
        <dbReference type="Proteomes" id="UP000790787"/>
    </source>
</evidence>
<organism evidence="1 2">
    <name type="scientific">Nicotiana tabacum</name>
    <name type="common">Common tobacco</name>
    <dbReference type="NCBI Taxonomy" id="4097"/>
    <lineage>
        <taxon>Eukaryota</taxon>
        <taxon>Viridiplantae</taxon>
        <taxon>Streptophyta</taxon>
        <taxon>Embryophyta</taxon>
        <taxon>Tracheophyta</taxon>
        <taxon>Spermatophyta</taxon>
        <taxon>Magnoliopsida</taxon>
        <taxon>eudicotyledons</taxon>
        <taxon>Gunneridae</taxon>
        <taxon>Pentapetalae</taxon>
        <taxon>asterids</taxon>
        <taxon>lamiids</taxon>
        <taxon>Solanales</taxon>
        <taxon>Solanaceae</taxon>
        <taxon>Nicotianoideae</taxon>
        <taxon>Nicotianeae</taxon>
        <taxon>Nicotiana</taxon>
    </lineage>
</organism>
<gene>
    <name evidence="2" type="primary">LOC142179787</name>
</gene>